<dbReference type="SUPFAM" id="SSF53067">
    <property type="entry name" value="Actin-like ATPase domain"/>
    <property type="match status" value="2"/>
</dbReference>
<evidence type="ECO:0000313" key="1">
    <source>
        <dbReference type="EMBL" id="NEN22522.1"/>
    </source>
</evidence>
<evidence type="ECO:0000313" key="2">
    <source>
        <dbReference type="Proteomes" id="UP000486602"/>
    </source>
</evidence>
<dbReference type="RefSeq" id="WP_163283247.1">
    <property type="nucleotide sequence ID" value="NZ_JAAGVY010000003.1"/>
</dbReference>
<dbReference type="PANTHER" id="PTHR43190:SF3">
    <property type="entry name" value="N-ACETYL-D-GLUCOSAMINE KINASE"/>
    <property type="match status" value="1"/>
</dbReference>
<evidence type="ECO:0008006" key="3">
    <source>
        <dbReference type="Google" id="ProtNLM"/>
    </source>
</evidence>
<dbReference type="InterPro" id="IPR052519">
    <property type="entry name" value="Euk-type_GlcNAc_Kinase"/>
</dbReference>
<sequence length="290" mass="33016">MLLIADSGSTKCDWRLVDEDKTYRDFKSLGINPYFHNEEVIEAELKKVEPLIENADKVTAVFFYGAGCSSTELKRIVDRGLSRIFEKAQIYVDHDLVAAAFAVYDDEPCIACILGTGSNSCHFDGDIVREEVPALAYILGDEGSGSYFGKKLLTDFLYKKLPDNIHQALIKEFDLNKNTIMDRVYRTPHANVYLASFMRFISSFRSEPYVRDMIREGLEKFIDIHVKCFRDSGKVKTHFVGSVAHYQEDILKEVAAEKGIIVGNIIKQPIEGLYEHHVKNYFSKIPFKTS</sequence>
<gene>
    <name evidence="1" type="ORF">G3O08_03265</name>
</gene>
<keyword evidence="2" id="KW-1185">Reference proteome</keyword>
<name>A0A7K3WNT5_9FLAO</name>
<dbReference type="InterPro" id="IPR043129">
    <property type="entry name" value="ATPase_NBD"/>
</dbReference>
<reference evidence="1 2" key="1">
    <citation type="submission" date="2020-02" db="EMBL/GenBank/DDBJ databases">
        <title>Out from the shadows clarifying the taxonomy of the family Cryomorphaceae and related taxa by utilizing the GTDB taxonomic framework.</title>
        <authorList>
            <person name="Bowman J.P."/>
        </authorList>
    </citation>
    <scope>NUCLEOTIDE SEQUENCE [LARGE SCALE GENOMIC DNA]</scope>
    <source>
        <strain evidence="1 2">QSSC 1-22</strain>
    </source>
</reference>
<dbReference type="Gene3D" id="3.30.420.40">
    <property type="match status" value="2"/>
</dbReference>
<comment type="caution">
    <text evidence="1">The sequence shown here is derived from an EMBL/GenBank/DDBJ whole genome shotgun (WGS) entry which is preliminary data.</text>
</comment>
<dbReference type="Gene3D" id="1.10.720.160">
    <property type="match status" value="1"/>
</dbReference>
<dbReference type="Proteomes" id="UP000486602">
    <property type="component" value="Unassembled WGS sequence"/>
</dbReference>
<dbReference type="AlphaFoldDB" id="A0A7K3WNT5"/>
<accession>A0A7K3WNT5</accession>
<protein>
    <recommendedName>
        <fullName evidence="3">ATPase</fullName>
    </recommendedName>
</protein>
<proteinExistence type="predicted"/>
<dbReference type="CDD" id="cd24079">
    <property type="entry name" value="ASKHA_NBD_PG1100-like"/>
    <property type="match status" value="1"/>
</dbReference>
<dbReference type="EMBL" id="JAAGVY010000003">
    <property type="protein sequence ID" value="NEN22522.1"/>
    <property type="molecule type" value="Genomic_DNA"/>
</dbReference>
<dbReference type="PANTHER" id="PTHR43190">
    <property type="entry name" value="N-ACETYL-D-GLUCOSAMINE KINASE"/>
    <property type="match status" value="1"/>
</dbReference>
<organism evidence="1 2">
    <name type="scientific">Cryomorpha ignava</name>
    <dbReference type="NCBI Taxonomy" id="101383"/>
    <lineage>
        <taxon>Bacteria</taxon>
        <taxon>Pseudomonadati</taxon>
        <taxon>Bacteroidota</taxon>
        <taxon>Flavobacteriia</taxon>
        <taxon>Flavobacteriales</taxon>
        <taxon>Cryomorphaceae</taxon>
        <taxon>Cryomorpha</taxon>
    </lineage>
</organism>